<reference evidence="1" key="1">
    <citation type="journal article" date="2021" name="PeerJ">
        <title>Extensive microbial diversity within the chicken gut microbiome revealed by metagenomics and culture.</title>
        <authorList>
            <person name="Gilroy R."/>
            <person name="Ravi A."/>
            <person name="Getino M."/>
            <person name="Pursley I."/>
            <person name="Horton D.L."/>
            <person name="Alikhan N.F."/>
            <person name="Baker D."/>
            <person name="Gharbi K."/>
            <person name="Hall N."/>
            <person name="Watson M."/>
            <person name="Adriaenssens E.M."/>
            <person name="Foster-Nyarko E."/>
            <person name="Jarju S."/>
            <person name="Secka A."/>
            <person name="Antonio M."/>
            <person name="Oren A."/>
            <person name="Chaudhuri R.R."/>
            <person name="La Ragione R."/>
            <person name="Hildebrand F."/>
            <person name="Pallen M.J."/>
        </authorList>
    </citation>
    <scope>NUCLEOTIDE SEQUENCE</scope>
    <source>
        <strain evidence="1">316</strain>
    </source>
</reference>
<dbReference type="Proteomes" id="UP000742631">
    <property type="component" value="Unassembled WGS sequence"/>
</dbReference>
<comment type="caution">
    <text evidence="1">The sequence shown here is derived from an EMBL/GenBank/DDBJ whole genome shotgun (WGS) entry which is preliminary data.</text>
</comment>
<proteinExistence type="predicted"/>
<evidence type="ECO:0000313" key="2">
    <source>
        <dbReference type="Proteomes" id="UP000742631"/>
    </source>
</evidence>
<dbReference type="Gene3D" id="3.40.50.2300">
    <property type="match status" value="1"/>
</dbReference>
<dbReference type="InterPro" id="IPR011006">
    <property type="entry name" value="CheY-like_superfamily"/>
</dbReference>
<dbReference type="SUPFAM" id="SSF52172">
    <property type="entry name" value="CheY-like"/>
    <property type="match status" value="1"/>
</dbReference>
<reference evidence="1" key="2">
    <citation type="submission" date="2021-09" db="EMBL/GenBank/DDBJ databases">
        <authorList>
            <person name="Gilroy R."/>
        </authorList>
    </citation>
    <scope>NUCLEOTIDE SEQUENCE</scope>
    <source>
        <strain evidence="1">316</strain>
    </source>
</reference>
<dbReference type="EMBL" id="DYYG01000028">
    <property type="protein sequence ID" value="HJE23723.1"/>
    <property type="molecule type" value="Genomic_DNA"/>
</dbReference>
<protein>
    <submittedName>
        <fullName evidence="1">Histidine kinase</fullName>
    </submittedName>
</protein>
<evidence type="ECO:0000313" key="1">
    <source>
        <dbReference type="EMBL" id="HJE23723.1"/>
    </source>
</evidence>
<gene>
    <name evidence="1" type="ORF">K8W01_08705</name>
</gene>
<dbReference type="AlphaFoldDB" id="A0A921JF85"/>
<name>A0A921JF85_9HYPH</name>
<accession>A0A921JF85</accession>
<dbReference type="GO" id="GO:0016301">
    <property type="term" value="F:kinase activity"/>
    <property type="evidence" value="ECO:0007669"/>
    <property type="project" value="UniProtKB-KW"/>
</dbReference>
<keyword evidence="1" id="KW-0808">Transferase</keyword>
<sequence>MLLVEADPVVGLDLADALEAAGYRVTGPIRTAAEAEAQLAHQIPALAVLDCATTDDARLARTLHRRGVPFLVCAERDGPTGRSVEFTAMPWLSKPAWHHDVVWTMDELSARRGQVG</sequence>
<organism evidence="1 2">
    <name type="scientific">Methylorubrum populi</name>
    <dbReference type="NCBI Taxonomy" id="223967"/>
    <lineage>
        <taxon>Bacteria</taxon>
        <taxon>Pseudomonadati</taxon>
        <taxon>Pseudomonadota</taxon>
        <taxon>Alphaproteobacteria</taxon>
        <taxon>Hyphomicrobiales</taxon>
        <taxon>Methylobacteriaceae</taxon>
        <taxon>Methylorubrum</taxon>
    </lineage>
</organism>
<keyword evidence="1" id="KW-0418">Kinase</keyword>